<evidence type="ECO:0000256" key="15">
    <source>
        <dbReference type="ARBA" id="ARBA00047479"/>
    </source>
</evidence>
<dbReference type="GO" id="GO:0050561">
    <property type="term" value="F:glutamate-tRNA(Gln) ligase activity"/>
    <property type="evidence" value="ECO:0007669"/>
    <property type="project" value="UniProtKB-EC"/>
</dbReference>
<evidence type="ECO:0000313" key="20">
    <source>
        <dbReference type="Proteomes" id="UP000515160"/>
    </source>
</evidence>
<comment type="subcellular location">
    <subcellularLocation>
        <location evidence="1">Mitochondrion</location>
    </subcellularLocation>
</comment>
<dbReference type="CTD" id="39828"/>
<evidence type="ECO:0000259" key="18">
    <source>
        <dbReference type="Pfam" id="PF00749"/>
    </source>
</evidence>
<comment type="catalytic activity">
    <reaction evidence="16">
        <text>tRNA(Gln) + L-glutamate + ATP = L-glutamyl-tRNA(Gln) + AMP + diphosphate</text>
        <dbReference type="Rhea" id="RHEA:64612"/>
        <dbReference type="Rhea" id="RHEA-COMP:9662"/>
        <dbReference type="Rhea" id="RHEA-COMP:9684"/>
        <dbReference type="ChEBI" id="CHEBI:29985"/>
        <dbReference type="ChEBI" id="CHEBI:30616"/>
        <dbReference type="ChEBI" id="CHEBI:33019"/>
        <dbReference type="ChEBI" id="CHEBI:78442"/>
        <dbReference type="ChEBI" id="CHEBI:78520"/>
        <dbReference type="ChEBI" id="CHEBI:456215"/>
    </reaction>
    <physiologicalReaction direction="left-to-right" evidence="16">
        <dbReference type="Rhea" id="RHEA:64613"/>
    </physiologicalReaction>
</comment>
<name>A0A6P8WN57_DROAB</name>
<evidence type="ECO:0000256" key="11">
    <source>
        <dbReference type="ARBA" id="ARBA00044142"/>
    </source>
</evidence>
<keyword evidence="7 17" id="KW-0648">Protein biosynthesis</keyword>
<dbReference type="PROSITE" id="PS00178">
    <property type="entry name" value="AA_TRNA_LIGASE_I"/>
    <property type="match status" value="1"/>
</dbReference>
<evidence type="ECO:0000256" key="9">
    <source>
        <dbReference type="ARBA" id="ARBA00030865"/>
    </source>
</evidence>
<dbReference type="GO" id="GO:0006424">
    <property type="term" value="P:glutamyl-tRNA aminoacylation"/>
    <property type="evidence" value="ECO:0007669"/>
    <property type="project" value="InterPro"/>
</dbReference>
<dbReference type="FunFam" id="3.40.50.620:FF:000045">
    <property type="entry name" value="Glutamate--tRNA ligase, mitochondrial"/>
    <property type="match status" value="1"/>
</dbReference>
<dbReference type="InterPro" id="IPR049940">
    <property type="entry name" value="GluQ/Sye"/>
</dbReference>
<dbReference type="AlphaFoldDB" id="A0A6P8WN57"/>
<dbReference type="GO" id="GO:0005524">
    <property type="term" value="F:ATP binding"/>
    <property type="evidence" value="ECO:0007669"/>
    <property type="project" value="UniProtKB-KW"/>
</dbReference>
<keyword evidence="4 17" id="KW-0436">Ligase</keyword>
<evidence type="ECO:0000256" key="12">
    <source>
        <dbReference type="ARBA" id="ARBA00044251"/>
    </source>
</evidence>
<dbReference type="InterPro" id="IPR020751">
    <property type="entry name" value="aa-tRNA-synth_I_codon-bd_sub2"/>
</dbReference>
<evidence type="ECO:0000313" key="21">
    <source>
        <dbReference type="RefSeq" id="XP_034104054.1"/>
    </source>
</evidence>
<feature type="domain" description="Glutamyl/glutaminyl-tRNA synthetase class Ib catalytic" evidence="18">
    <location>
        <begin position="24"/>
        <end position="344"/>
    </location>
</feature>
<evidence type="ECO:0000256" key="1">
    <source>
        <dbReference type="ARBA" id="ARBA00004173"/>
    </source>
</evidence>
<dbReference type="GO" id="GO:0004818">
    <property type="term" value="F:glutamate-tRNA ligase activity"/>
    <property type="evidence" value="ECO:0007669"/>
    <property type="project" value="UniProtKB-EC"/>
</dbReference>
<evidence type="ECO:0000256" key="8">
    <source>
        <dbReference type="ARBA" id="ARBA00023146"/>
    </source>
</evidence>
<dbReference type="InterPro" id="IPR033910">
    <property type="entry name" value="GluRS_core"/>
</dbReference>
<evidence type="ECO:0000256" key="14">
    <source>
        <dbReference type="ARBA" id="ARBA00047366"/>
    </source>
</evidence>
<keyword evidence="6 17" id="KW-0067">ATP-binding</keyword>
<dbReference type="Pfam" id="PF19269">
    <property type="entry name" value="Anticodon_2"/>
    <property type="match status" value="1"/>
</dbReference>
<dbReference type="GO" id="GO:0008270">
    <property type="term" value="F:zinc ion binding"/>
    <property type="evidence" value="ECO:0007669"/>
    <property type="project" value="InterPro"/>
</dbReference>
<keyword evidence="20" id="KW-1185">Reference proteome</keyword>
<dbReference type="CDD" id="cd00808">
    <property type="entry name" value="GluRS_core"/>
    <property type="match status" value="1"/>
</dbReference>
<dbReference type="GeneID" id="117567891"/>
<evidence type="ECO:0000256" key="5">
    <source>
        <dbReference type="ARBA" id="ARBA00022741"/>
    </source>
</evidence>
<comment type="similarity">
    <text evidence="2">Belongs to the class-I aminoacyl-tRNA synthetase family. Glutamate--tRNA ligase type 1 subfamily.</text>
</comment>
<dbReference type="InterPro" id="IPR014729">
    <property type="entry name" value="Rossmann-like_a/b/a_fold"/>
</dbReference>
<dbReference type="EC" id="6.1.1.17" evidence="3"/>
<evidence type="ECO:0000256" key="16">
    <source>
        <dbReference type="ARBA" id="ARBA00047689"/>
    </source>
</evidence>
<dbReference type="GO" id="GO:0000049">
    <property type="term" value="F:tRNA binding"/>
    <property type="evidence" value="ECO:0007669"/>
    <property type="project" value="InterPro"/>
</dbReference>
<proteinExistence type="inferred from homology"/>
<dbReference type="Gene3D" id="3.40.50.620">
    <property type="entry name" value="HUPs"/>
    <property type="match status" value="1"/>
</dbReference>
<comment type="catalytic activity">
    <reaction evidence="14">
        <text>tRNA(Glu) + L-glutamate + ATP = L-glutamyl-tRNA(Glu) + AMP + diphosphate</text>
        <dbReference type="Rhea" id="RHEA:23540"/>
        <dbReference type="Rhea" id="RHEA-COMP:9663"/>
        <dbReference type="Rhea" id="RHEA-COMP:9680"/>
        <dbReference type="ChEBI" id="CHEBI:29985"/>
        <dbReference type="ChEBI" id="CHEBI:30616"/>
        <dbReference type="ChEBI" id="CHEBI:33019"/>
        <dbReference type="ChEBI" id="CHEBI:78442"/>
        <dbReference type="ChEBI" id="CHEBI:78520"/>
        <dbReference type="ChEBI" id="CHEBI:456215"/>
        <dbReference type="EC" id="6.1.1.17"/>
    </reaction>
    <physiologicalReaction direction="left-to-right" evidence="14">
        <dbReference type="Rhea" id="RHEA:23541"/>
    </physiologicalReaction>
</comment>
<sequence length="518" mass="59133">MLNVQRTTLLRPCLCAIQRRHHSEVRVRFAPSPTGQLHLGGLRTALYNYLFARHAGGKFLLRIEDTDQTRLVPGASERLIEDLRWAGIEIDEGPDCGGEHGPYIQSQRTQLYSDAVARLLANGSAYRCFCTERRLELLRKEALRTRQVPRYDNKCRHLTEEQLQPLLAKQTPHCIRFKLTSHETPLQDLIYGSVQHNVSETEGDPVIMKSDQFPTYHLANVVDDHHMGITHVLRGVEWQISTTKHLLLYNAFGWQPPQFGHLPLLVNADGTKLSKRQGDIGIAQFRERGYFPTALMNYISSAGGGFEHRAHAKLQLLSLSELAKEFRLELVNSHPSRLNAQLLNDYNQLEIKQRLTTQQSREQLVKHVQQLVKQTYSTHSHLDLAESHIVDVLNWAAQRLTLIQDLTSSKLSFLWVKPNQFELKDLTAKQLQQLMLQLQDLKQFEKDQLNDTLKNFAKSKALKFPALMKTLRGALSGLQEGPGVAEMMEILGKAVVLERLEECMKKATQVESTRVQQL</sequence>
<reference evidence="21" key="1">
    <citation type="submission" date="2025-08" db="UniProtKB">
        <authorList>
            <consortium name="RefSeq"/>
        </authorList>
    </citation>
    <scope>IDENTIFICATION</scope>
    <source>
        <strain evidence="21">15112-1751.03</strain>
        <tissue evidence="21">Whole Adult</tissue>
    </source>
</reference>
<organism evidence="20 21">
    <name type="scientific">Drosophila albomicans</name>
    <name type="common">Fruit fly</name>
    <dbReference type="NCBI Taxonomy" id="7291"/>
    <lineage>
        <taxon>Eukaryota</taxon>
        <taxon>Metazoa</taxon>
        <taxon>Ecdysozoa</taxon>
        <taxon>Arthropoda</taxon>
        <taxon>Hexapoda</taxon>
        <taxon>Insecta</taxon>
        <taxon>Pterygota</taxon>
        <taxon>Neoptera</taxon>
        <taxon>Endopterygota</taxon>
        <taxon>Diptera</taxon>
        <taxon>Brachycera</taxon>
        <taxon>Muscomorpha</taxon>
        <taxon>Ephydroidea</taxon>
        <taxon>Drosophilidae</taxon>
        <taxon>Drosophila</taxon>
    </lineage>
</organism>
<evidence type="ECO:0000256" key="3">
    <source>
        <dbReference type="ARBA" id="ARBA00012835"/>
    </source>
</evidence>
<dbReference type="Proteomes" id="UP000515160">
    <property type="component" value="Chromosome 3"/>
</dbReference>
<evidence type="ECO:0000256" key="2">
    <source>
        <dbReference type="ARBA" id="ARBA00007894"/>
    </source>
</evidence>
<dbReference type="Pfam" id="PF00749">
    <property type="entry name" value="tRNA-synt_1c"/>
    <property type="match status" value="1"/>
</dbReference>
<dbReference type="HAMAP" id="MF_00022">
    <property type="entry name" value="Glu_tRNA_synth_type1"/>
    <property type="match status" value="1"/>
</dbReference>
<dbReference type="InterPro" id="IPR004527">
    <property type="entry name" value="Glu-tRNA-ligase_bac/mito"/>
</dbReference>
<dbReference type="GO" id="GO:0005739">
    <property type="term" value="C:mitochondrion"/>
    <property type="evidence" value="ECO:0007669"/>
    <property type="project" value="UniProtKB-SubCell"/>
</dbReference>
<accession>A0A6P8WN57</accession>
<dbReference type="InterPro" id="IPR000924">
    <property type="entry name" value="Glu/Gln-tRNA-synth"/>
</dbReference>
<dbReference type="InterPro" id="IPR008925">
    <property type="entry name" value="aa_tRNA-synth_I_cd-bd_sf"/>
</dbReference>
<dbReference type="EC" id="6.1.1.24" evidence="10"/>
<evidence type="ECO:0000256" key="10">
    <source>
        <dbReference type="ARBA" id="ARBA00044054"/>
    </source>
</evidence>
<dbReference type="OrthoDB" id="428822at2759"/>
<dbReference type="InterPro" id="IPR045462">
    <property type="entry name" value="aa-tRNA-synth_I_cd-bd"/>
</dbReference>
<dbReference type="SUPFAM" id="SSF52374">
    <property type="entry name" value="Nucleotidylyl transferase"/>
    <property type="match status" value="1"/>
</dbReference>
<dbReference type="InterPro" id="IPR020058">
    <property type="entry name" value="Glu/Gln-tRNA-synth_Ib_cat-dom"/>
</dbReference>
<keyword evidence="8 17" id="KW-0030">Aminoacyl-tRNA synthetase</keyword>
<dbReference type="NCBIfam" id="TIGR00464">
    <property type="entry name" value="gltX_bact"/>
    <property type="match status" value="1"/>
</dbReference>
<protein>
    <recommendedName>
        <fullName evidence="11">Nondiscriminating glutamyl-tRNA synthetase EARS2, mitochondrial</fullName>
        <ecNumber evidence="3">6.1.1.17</ecNumber>
        <ecNumber evidence="10">6.1.1.24</ecNumber>
    </recommendedName>
    <alternativeName>
        <fullName evidence="13">Glutamate--tRNA(Gln) ligase EARS2, mitochondrial</fullName>
    </alternativeName>
    <alternativeName>
        <fullName evidence="9">Glutamyl-tRNA synthetase</fullName>
    </alternativeName>
    <alternativeName>
        <fullName evidence="12">Mitochondrial glutamyl-tRNA synthetase</fullName>
    </alternativeName>
</protein>
<dbReference type="PRINTS" id="PR00987">
    <property type="entry name" value="TRNASYNTHGLU"/>
</dbReference>
<evidence type="ECO:0000256" key="13">
    <source>
        <dbReference type="ARBA" id="ARBA00044313"/>
    </source>
</evidence>
<dbReference type="RefSeq" id="XP_034104054.1">
    <property type="nucleotide sequence ID" value="XM_034248163.2"/>
</dbReference>
<gene>
    <name evidence="21" type="primary">LOC117567891</name>
</gene>
<dbReference type="InterPro" id="IPR001412">
    <property type="entry name" value="aa-tRNA-synth_I_CS"/>
</dbReference>
<evidence type="ECO:0000256" key="6">
    <source>
        <dbReference type="ARBA" id="ARBA00022840"/>
    </source>
</evidence>
<dbReference type="SUPFAM" id="SSF48163">
    <property type="entry name" value="An anticodon-binding domain of class I aminoacyl-tRNA synthetases"/>
    <property type="match status" value="1"/>
</dbReference>
<comment type="catalytic activity">
    <reaction evidence="15">
        <text>tRNA(Glx) + L-glutamate + ATP = L-glutamyl-tRNA(Glx) + AMP + diphosphate</text>
        <dbReference type="Rhea" id="RHEA:18397"/>
        <dbReference type="Rhea" id="RHEA-COMP:9713"/>
        <dbReference type="Rhea" id="RHEA-COMP:9716"/>
        <dbReference type="ChEBI" id="CHEBI:29985"/>
        <dbReference type="ChEBI" id="CHEBI:30616"/>
        <dbReference type="ChEBI" id="CHEBI:33019"/>
        <dbReference type="ChEBI" id="CHEBI:78442"/>
        <dbReference type="ChEBI" id="CHEBI:78520"/>
        <dbReference type="ChEBI" id="CHEBI:456215"/>
        <dbReference type="EC" id="6.1.1.24"/>
    </reaction>
    <physiologicalReaction direction="left-to-right" evidence="15">
        <dbReference type="Rhea" id="RHEA:18398"/>
    </physiologicalReaction>
</comment>
<keyword evidence="5 17" id="KW-0547">Nucleotide-binding</keyword>
<feature type="domain" description="Aminoacyl-tRNA synthetase class I anticodon-binding" evidence="19">
    <location>
        <begin position="365"/>
        <end position="502"/>
    </location>
</feature>
<evidence type="ECO:0000256" key="17">
    <source>
        <dbReference type="RuleBase" id="RU363037"/>
    </source>
</evidence>
<dbReference type="Gene3D" id="1.10.10.350">
    <property type="match status" value="1"/>
</dbReference>
<dbReference type="PANTHER" id="PTHR43311:SF2">
    <property type="entry name" value="GLUTAMATE--TRNA LIGASE, MITOCHONDRIAL-RELATED"/>
    <property type="match status" value="1"/>
</dbReference>
<evidence type="ECO:0000256" key="7">
    <source>
        <dbReference type="ARBA" id="ARBA00022917"/>
    </source>
</evidence>
<evidence type="ECO:0000256" key="4">
    <source>
        <dbReference type="ARBA" id="ARBA00022598"/>
    </source>
</evidence>
<dbReference type="PANTHER" id="PTHR43311">
    <property type="entry name" value="GLUTAMATE--TRNA LIGASE"/>
    <property type="match status" value="1"/>
</dbReference>
<evidence type="ECO:0000259" key="19">
    <source>
        <dbReference type="Pfam" id="PF19269"/>
    </source>
</evidence>